<dbReference type="InterPro" id="IPR013783">
    <property type="entry name" value="Ig-like_fold"/>
</dbReference>
<dbReference type="CDD" id="cd00098">
    <property type="entry name" value="IgC1"/>
    <property type="match status" value="1"/>
</dbReference>
<keyword evidence="1" id="KW-0393">Immunoglobulin domain</keyword>
<reference evidence="3" key="2">
    <citation type="submission" date="2025-09" db="UniProtKB">
        <authorList>
            <consortium name="Ensembl"/>
        </authorList>
    </citation>
    <scope>IDENTIFICATION</scope>
</reference>
<proteinExistence type="predicted"/>
<dbReference type="InterPro" id="IPR007110">
    <property type="entry name" value="Ig-like_dom"/>
</dbReference>
<organism evidence="3 4">
    <name type="scientific">Pelusios castaneus</name>
    <name type="common">West African mud turtle</name>
    <dbReference type="NCBI Taxonomy" id="367368"/>
    <lineage>
        <taxon>Eukaryota</taxon>
        <taxon>Metazoa</taxon>
        <taxon>Chordata</taxon>
        <taxon>Craniata</taxon>
        <taxon>Vertebrata</taxon>
        <taxon>Euteleostomi</taxon>
        <taxon>Archelosauria</taxon>
        <taxon>Testudinata</taxon>
        <taxon>Testudines</taxon>
        <taxon>Pleurodira</taxon>
        <taxon>Pelomedusidae</taxon>
        <taxon>Pelusios</taxon>
    </lineage>
</organism>
<name>A0A8C8RYM9_9SAUR</name>
<dbReference type="Pfam" id="PF07654">
    <property type="entry name" value="C1-set"/>
    <property type="match status" value="1"/>
</dbReference>
<evidence type="ECO:0000256" key="1">
    <source>
        <dbReference type="ARBA" id="ARBA00023319"/>
    </source>
</evidence>
<dbReference type="SUPFAM" id="SSF48726">
    <property type="entry name" value="Immunoglobulin"/>
    <property type="match status" value="1"/>
</dbReference>
<dbReference type="Gene3D" id="2.60.40.10">
    <property type="entry name" value="Immunoglobulins"/>
    <property type="match status" value="1"/>
</dbReference>
<dbReference type="SMART" id="SM00407">
    <property type="entry name" value="IGc1"/>
    <property type="match status" value="1"/>
</dbReference>
<dbReference type="InterPro" id="IPR036179">
    <property type="entry name" value="Ig-like_dom_sf"/>
</dbReference>
<keyword evidence="4" id="KW-1185">Reference proteome</keyword>
<evidence type="ECO:0000313" key="4">
    <source>
        <dbReference type="Proteomes" id="UP000694393"/>
    </source>
</evidence>
<dbReference type="InterPro" id="IPR003006">
    <property type="entry name" value="Ig/MHC_CS"/>
</dbReference>
<dbReference type="InterPro" id="IPR050380">
    <property type="entry name" value="Immune_Resp_Modulators"/>
</dbReference>
<dbReference type="PROSITE" id="PS50835">
    <property type="entry name" value="IG_LIKE"/>
    <property type="match status" value="1"/>
</dbReference>
<protein>
    <recommendedName>
        <fullName evidence="2">Ig-like domain-containing protein</fullName>
    </recommendedName>
</protein>
<dbReference type="AlphaFoldDB" id="A0A8C8RYM9"/>
<dbReference type="PROSITE" id="PS00290">
    <property type="entry name" value="IG_MHC"/>
    <property type="match status" value="1"/>
</dbReference>
<accession>A0A8C8RYM9</accession>
<dbReference type="Ensembl" id="ENSPCET00000013369.1">
    <property type="protein sequence ID" value="ENSPCEP00000012902.1"/>
    <property type="gene ID" value="ENSPCEG00000010252.1"/>
</dbReference>
<feature type="domain" description="Ig-like" evidence="2">
    <location>
        <begin position="11"/>
        <end position="100"/>
    </location>
</feature>
<evidence type="ECO:0000313" key="3">
    <source>
        <dbReference type="Ensembl" id="ENSPCEP00000012902.1"/>
    </source>
</evidence>
<dbReference type="Proteomes" id="UP000694393">
    <property type="component" value="Unplaced"/>
</dbReference>
<sequence length="116" mass="12690">ISASSTFSVAPRISVPRRSAIRNTDTYIPCHVWGFHPEDITVTWLRDGRVLTDAIRSAPQKNLDGTFNVTAIYMFTPTDSDSGSIFSCHVSHSTLAQPLQVGFPLDVTGESALETH</sequence>
<dbReference type="PANTHER" id="PTHR23411">
    <property type="entry name" value="TAPASIN"/>
    <property type="match status" value="1"/>
</dbReference>
<dbReference type="InterPro" id="IPR003597">
    <property type="entry name" value="Ig_C1-set"/>
</dbReference>
<evidence type="ECO:0000259" key="2">
    <source>
        <dbReference type="PROSITE" id="PS50835"/>
    </source>
</evidence>
<reference evidence="3" key="1">
    <citation type="submission" date="2025-08" db="UniProtKB">
        <authorList>
            <consortium name="Ensembl"/>
        </authorList>
    </citation>
    <scope>IDENTIFICATION</scope>
</reference>